<comment type="similarity">
    <text evidence="1 4">Belongs to the N(4)/N(6)-methyltransferase family.</text>
</comment>
<dbReference type="EC" id="2.1.1.113" evidence="4"/>
<dbReference type="GO" id="GO:0005737">
    <property type="term" value="C:cytoplasm"/>
    <property type="evidence" value="ECO:0007669"/>
    <property type="project" value="TreeGrafter"/>
</dbReference>
<gene>
    <name evidence="6" type="ORF">K9W45_01780</name>
</gene>
<feature type="domain" description="DNA methylase N-4/N-6" evidence="5">
    <location>
        <begin position="14"/>
        <end position="309"/>
    </location>
</feature>
<protein>
    <recommendedName>
        <fullName evidence="4">Type II methyltransferase</fullName>
        <ecNumber evidence="4">2.1.1.113</ecNumber>
    </recommendedName>
    <alternativeName>
        <fullName evidence="4">N-4 cytosine-specific methyltransferase</fullName>
    </alternativeName>
</protein>
<dbReference type="CDD" id="cd02440">
    <property type="entry name" value="AdoMet_MTases"/>
    <property type="match status" value="1"/>
</dbReference>
<evidence type="ECO:0000256" key="3">
    <source>
        <dbReference type="ARBA" id="ARBA00022679"/>
    </source>
</evidence>
<comment type="catalytic activity">
    <reaction evidence="4">
        <text>a 2'-deoxycytidine in DNA + S-adenosyl-L-methionine = an N(4)-methyl-2'-deoxycytidine in DNA + S-adenosyl-L-homocysteine + H(+)</text>
        <dbReference type="Rhea" id="RHEA:16857"/>
        <dbReference type="Rhea" id="RHEA-COMP:11369"/>
        <dbReference type="Rhea" id="RHEA-COMP:13674"/>
        <dbReference type="ChEBI" id="CHEBI:15378"/>
        <dbReference type="ChEBI" id="CHEBI:57856"/>
        <dbReference type="ChEBI" id="CHEBI:59789"/>
        <dbReference type="ChEBI" id="CHEBI:85452"/>
        <dbReference type="ChEBI" id="CHEBI:137933"/>
        <dbReference type="EC" id="2.1.1.113"/>
    </reaction>
</comment>
<dbReference type="GO" id="GO:0032259">
    <property type="term" value="P:methylation"/>
    <property type="evidence" value="ECO:0007669"/>
    <property type="project" value="UniProtKB-KW"/>
</dbReference>
<keyword evidence="3" id="KW-0808">Transferase</keyword>
<dbReference type="GO" id="GO:0015667">
    <property type="term" value="F:site-specific DNA-methyltransferase (cytosine-N4-specific) activity"/>
    <property type="evidence" value="ECO:0007669"/>
    <property type="project" value="UniProtKB-EC"/>
</dbReference>
<dbReference type="Proteomes" id="UP001201020">
    <property type="component" value="Chromosome"/>
</dbReference>
<name>A0A9Y1BN94_9ARCH</name>
<dbReference type="Pfam" id="PF01555">
    <property type="entry name" value="N6_N4_Mtase"/>
    <property type="match status" value="1"/>
</dbReference>
<accession>A0A9Y1BN94</accession>
<dbReference type="InterPro" id="IPR001091">
    <property type="entry name" value="RM_Methyltransferase"/>
</dbReference>
<organism evidence="6">
    <name type="scientific">Candidatus Heimdallarchaeum aukensis</name>
    <dbReference type="NCBI Taxonomy" id="2876573"/>
    <lineage>
        <taxon>Archaea</taxon>
        <taxon>Promethearchaeati</taxon>
        <taxon>Candidatus Heimdallarchaeota</taxon>
        <taxon>Candidatus Heimdallarchaeia (ex Rinke et al. 2021) (nom. nud.)</taxon>
        <taxon>Candidatus Heimdallarchaeales</taxon>
        <taxon>Candidatus Heimdallarchaeaceae</taxon>
        <taxon>Candidatus Heimdallarchaeum</taxon>
    </lineage>
</organism>
<dbReference type="PANTHER" id="PTHR13370:SF24">
    <property type="entry name" value="TYPE III RESTRICTION-MODIFICATION ENZYME STYLTI MOD SUBUNIT"/>
    <property type="match status" value="1"/>
</dbReference>
<dbReference type="Gene3D" id="3.40.50.150">
    <property type="entry name" value="Vaccinia Virus protein VP39"/>
    <property type="match status" value="1"/>
</dbReference>
<dbReference type="PRINTS" id="PR00508">
    <property type="entry name" value="S21N4MTFRASE"/>
</dbReference>
<dbReference type="REBASE" id="963557">
    <property type="entry name" value="M.HauPM71ORF1780P"/>
</dbReference>
<dbReference type="GO" id="GO:0003677">
    <property type="term" value="F:DNA binding"/>
    <property type="evidence" value="ECO:0007669"/>
    <property type="project" value="InterPro"/>
</dbReference>
<reference evidence="6" key="1">
    <citation type="journal article" date="2022" name="Nat. Microbiol.">
        <title>Unique mobile elements and scalable gene flow at the prokaryote-eukaryote boundary revealed by circularized Asgard archaea genomes.</title>
        <authorList>
            <person name="Wu F."/>
            <person name="Speth D.R."/>
            <person name="Philosof A."/>
            <person name="Cremiere A."/>
            <person name="Narayanan A."/>
            <person name="Barco R.A."/>
            <person name="Connon S.A."/>
            <person name="Amend J.P."/>
            <person name="Antoshechkin I.A."/>
            <person name="Orphan V.J."/>
        </authorList>
    </citation>
    <scope>NUCLEOTIDE SEQUENCE</scope>
    <source>
        <strain evidence="6">PM71</strain>
    </source>
</reference>
<evidence type="ECO:0000259" key="5">
    <source>
        <dbReference type="Pfam" id="PF01555"/>
    </source>
</evidence>
<keyword evidence="4" id="KW-0949">S-adenosyl-L-methionine</keyword>
<evidence type="ECO:0000313" key="6">
    <source>
        <dbReference type="EMBL" id="UJG42173.1"/>
    </source>
</evidence>
<keyword evidence="4" id="KW-0680">Restriction system</keyword>
<dbReference type="EMBL" id="CP084166">
    <property type="protein sequence ID" value="UJG42173.1"/>
    <property type="molecule type" value="Genomic_DNA"/>
</dbReference>
<dbReference type="PANTHER" id="PTHR13370">
    <property type="entry name" value="RNA METHYLASE-RELATED"/>
    <property type="match status" value="1"/>
</dbReference>
<evidence type="ECO:0000256" key="2">
    <source>
        <dbReference type="ARBA" id="ARBA00022603"/>
    </source>
</evidence>
<dbReference type="InterPro" id="IPR002941">
    <property type="entry name" value="DNA_methylase_N4/N6"/>
</dbReference>
<evidence type="ECO:0000256" key="4">
    <source>
        <dbReference type="RuleBase" id="RU362026"/>
    </source>
</evidence>
<keyword evidence="2 4" id="KW-0489">Methyltransferase</keyword>
<dbReference type="GO" id="GO:0009307">
    <property type="term" value="P:DNA restriction-modification system"/>
    <property type="evidence" value="ECO:0007669"/>
    <property type="project" value="UniProtKB-KW"/>
</dbReference>
<dbReference type="PROSITE" id="PS00092">
    <property type="entry name" value="N6_MTASE"/>
    <property type="match status" value="1"/>
</dbReference>
<dbReference type="AlphaFoldDB" id="A0A9Y1BN94"/>
<dbReference type="InterPro" id="IPR002052">
    <property type="entry name" value="DNA_methylase_N6_adenine_CS"/>
</dbReference>
<dbReference type="SUPFAM" id="SSF53335">
    <property type="entry name" value="S-adenosyl-L-methionine-dependent methyltransferases"/>
    <property type="match status" value="1"/>
</dbReference>
<proteinExistence type="inferred from homology"/>
<dbReference type="GO" id="GO:0008170">
    <property type="term" value="F:N-methyltransferase activity"/>
    <property type="evidence" value="ECO:0007669"/>
    <property type="project" value="InterPro"/>
</dbReference>
<evidence type="ECO:0000256" key="1">
    <source>
        <dbReference type="ARBA" id="ARBA00006594"/>
    </source>
</evidence>
<dbReference type="InterPro" id="IPR029063">
    <property type="entry name" value="SAM-dependent_MTases_sf"/>
</dbReference>
<sequence length="336" mass="39392">MKHLLESEKYKEKIDLVYIDPPFSTNKVFRISEDRANTISNSLSSNVAFSDIVTGYEFLEFLRERLVLIRELMSKQASIYVHTDYKIGHYVKIIMDEIFGEENFINDLSRIKCNPKNFHRKAFGNIKDMILFYSKTKDYIWNEQKKPFTEEDINRLFKKIDSDGRRYTTIPLHAPGETKNGLTGKEWKGILPPKGRHWRSSPEELEKLDKEGLIEWSKTGVPRKKIYADEKKGMKYQDILEFKDPQYPSYPTEKNIELLKLLIAISSNKDSIVLDCFCGSGTTLLAAQELDRRWIGIDNSKKAIEVAKKRLIKRMQDSETSEKVQFFDYLEEVERM</sequence>